<dbReference type="eggNOG" id="KOG0171">
    <property type="taxonomic scope" value="Eukaryota"/>
</dbReference>
<dbReference type="GO" id="GO:0004252">
    <property type="term" value="F:serine-type endopeptidase activity"/>
    <property type="evidence" value="ECO:0007669"/>
    <property type="project" value="InterPro"/>
</dbReference>
<evidence type="ECO:0000313" key="12">
    <source>
        <dbReference type="Proteomes" id="UP000006310"/>
    </source>
</evidence>
<organism evidence="11 12">
    <name type="scientific">Huiozyma naganishii (strain ATCC MYA-139 / BCRC 22969 / CBS 8797 / KCTC 17520 / NBRC 10181 / NCYC 3082 / Yp74L-3)</name>
    <name type="common">Yeast</name>
    <name type="synonym">Kazachstania naganishii</name>
    <dbReference type="NCBI Taxonomy" id="1071383"/>
    <lineage>
        <taxon>Eukaryota</taxon>
        <taxon>Fungi</taxon>
        <taxon>Dikarya</taxon>
        <taxon>Ascomycota</taxon>
        <taxon>Saccharomycotina</taxon>
        <taxon>Saccharomycetes</taxon>
        <taxon>Saccharomycetales</taxon>
        <taxon>Saccharomycetaceae</taxon>
        <taxon>Huiozyma</taxon>
    </lineage>
</organism>
<dbReference type="STRING" id="1071383.J7RLS0"/>
<feature type="region of interest" description="Disordered" evidence="9">
    <location>
        <begin position="14"/>
        <end position="47"/>
    </location>
</feature>
<keyword evidence="3 8" id="KW-0378">Hydrolase</keyword>
<evidence type="ECO:0000256" key="3">
    <source>
        <dbReference type="ARBA" id="ARBA00022801"/>
    </source>
</evidence>
<dbReference type="SUPFAM" id="SSF51306">
    <property type="entry name" value="LexA/Signal peptidase"/>
    <property type="match status" value="1"/>
</dbReference>
<dbReference type="EMBL" id="HE978318">
    <property type="protein sequence ID" value="CCK70463.1"/>
    <property type="molecule type" value="Genomic_DNA"/>
</dbReference>
<dbReference type="EC" id="3.4.21.-" evidence="8"/>
<keyword evidence="2 8" id="KW-0999">Mitochondrion inner membrane</keyword>
<reference evidence="11 12" key="1">
    <citation type="journal article" date="2011" name="Proc. Natl. Acad. Sci. U.S.A.">
        <title>Evolutionary erosion of yeast sex chromosomes by mating-type switching accidents.</title>
        <authorList>
            <person name="Gordon J.L."/>
            <person name="Armisen D."/>
            <person name="Proux-Wera E."/>
            <person name="Oheigeartaigh S.S."/>
            <person name="Byrne K.P."/>
            <person name="Wolfe K.H."/>
        </authorList>
    </citation>
    <scope>NUCLEOTIDE SEQUENCE [LARGE SCALE GENOMIC DNA]</scope>
    <source>
        <strain evidence="12">ATCC MYA-139 / BCRC 22969 / CBS 8797 / CCRC 22969 / KCTC 17520 / NBRC 10181 / NCYC 3082</strain>
    </source>
</reference>
<evidence type="ECO:0000256" key="1">
    <source>
        <dbReference type="ARBA" id="ARBA00004273"/>
    </source>
</evidence>
<dbReference type="PANTHER" id="PTHR12383:SF16">
    <property type="entry name" value="MITOCHONDRIAL INNER MEMBRANE PROTEASE SUBUNIT 1"/>
    <property type="match status" value="1"/>
</dbReference>
<dbReference type="InterPro" id="IPR019757">
    <property type="entry name" value="Pept_S26A_signal_pept_1_Lys-AS"/>
</dbReference>
<evidence type="ECO:0000259" key="10">
    <source>
        <dbReference type="Pfam" id="PF10502"/>
    </source>
</evidence>
<dbReference type="InterPro" id="IPR019533">
    <property type="entry name" value="Peptidase_S26"/>
</dbReference>
<dbReference type="InterPro" id="IPR052064">
    <property type="entry name" value="Mito_IMP1_subunit"/>
</dbReference>
<sequence length="230" mass="25520">MSFVSKLAGHVTGQRRLDLTTGPGADQTGQGRSEADRPPPAFPPPMSRLPSAFTTVLKCVSLLHVTHTRVYEFTETKGESMLPTLNSHGDYVHVSKWYRNGRDVQMGDCVVLQKPNDSNRRVCKRITGMPGDYVLVDPSLAEEDTYPLHYKDTNGADPLDMYIKVPRGHVWVTGDNLPYSLDSRTYNVVPMGLITGKVVAANDMNKPLWDEEGKILGFRKVGNTFVDAVQ</sequence>
<dbReference type="PRINTS" id="PR00727">
    <property type="entry name" value="LEADERPTASE"/>
</dbReference>
<dbReference type="RefSeq" id="XP_022464709.1">
    <property type="nucleotide sequence ID" value="XM_022608188.1"/>
</dbReference>
<dbReference type="AlphaFoldDB" id="J7RLS0"/>
<keyword evidence="5" id="KW-0472">Membrane</keyword>
<evidence type="ECO:0000256" key="9">
    <source>
        <dbReference type="SAM" id="MobiDB-lite"/>
    </source>
</evidence>
<dbReference type="PROSITE" id="PS00760">
    <property type="entry name" value="SPASE_I_2"/>
    <property type="match status" value="1"/>
</dbReference>
<evidence type="ECO:0000256" key="7">
    <source>
        <dbReference type="PIRSR" id="PIRSR600223-1"/>
    </source>
</evidence>
<dbReference type="GO" id="GO:0006627">
    <property type="term" value="P:protein processing involved in protein targeting to mitochondrion"/>
    <property type="evidence" value="ECO:0007669"/>
    <property type="project" value="TreeGrafter"/>
</dbReference>
<proteinExistence type="inferred from homology"/>
<keyword evidence="8" id="KW-0645">Protease</keyword>
<dbReference type="InterPro" id="IPR000223">
    <property type="entry name" value="Pept_S26A_signal_pept_1"/>
</dbReference>
<dbReference type="OrthoDB" id="308440at2759"/>
<dbReference type="Gene3D" id="2.10.109.10">
    <property type="entry name" value="Umud Fragment, subunit A"/>
    <property type="match status" value="1"/>
</dbReference>
<dbReference type="Proteomes" id="UP000006310">
    <property type="component" value="Chromosome 5"/>
</dbReference>
<dbReference type="NCBIfam" id="TIGR02227">
    <property type="entry name" value="sigpep_I_bact"/>
    <property type="match status" value="1"/>
</dbReference>
<name>J7RLS0_HUIN7</name>
<keyword evidence="12" id="KW-1185">Reference proteome</keyword>
<feature type="domain" description="Peptidase S26" evidence="10">
    <location>
        <begin position="56"/>
        <end position="199"/>
    </location>
</feature>
<dbReference type="HOGENOM" id="CLU_028723_4_3_1"/>
<evidence type="ECO:0000256" key="2">
    <source>
        <dbReference type="ARBA" id="ARBA00022792"/>
    </source>
</evidence>
<comment type="similarity">
    <text evidence="6">Belongs to the peptidase S26 family. IMP1 subfamily.</text>
</comment>
<keyword evidence="4 8" id="KW-0496">Mitochondrion</keyword>
<dbReference type="GO" id="GO:0042720">
    <property type="term" value="C:mitochondrial inner membrane peptidase complex"/>
    <property type="evidence" value="ECO:0007669"/>
    <property type="project" value="TreeGrafter"/>
</dbReference>
<dbReference type="GeneID" id="34526163"/>
<accession>J7RLS0</accession>
<evidence type="ECO:0000313" key="11">
    <source>
        <dbReference type="EMBL" id="CCK70463.1"/>
    </source>
</evidence>
<dbReference type="KEGG" id="kng:KNAG_0E02010"/>
<dbReference type="PANTHER" id="PTHR12383">
    <property type="entry name" value="PROTEASE FAMILY S26 MITOCHONDRIAL INNER MEMBRANE PROTEASE-RELATED"/>
    <property type="match status" value="1"/>
</dbReference>
<gene>
    <name evidence="11" type="primary">KNAG0E02010</name>
    <name evidence="11" type="ordered locus">KNAG_0E02010</name>
</gene>
<evidence type="ECO:0000256" key="5">
    <source>
        <dbReference type="ARBA" id="ARBA00023136"/>
    </source>
</evidence>
<dbReference type="InterPro" id="IPR036286">
    <property type="entry name" value="LexA/Signal_pep-like_sf"/>
</dbReference>
<feature type="active site" evidence="7">
    <location>
        <position position="80"/>
    </location>
</feature>
<dbReference type="GO" id="GO:0006465">
    <property type="term" value="P:signal peptide processing"/>
    <property type="evidence" value="ECO:0007669"/>
    <property type="project" value="InterPro"/>
</dbReference>
<reference evidence="12" key="2">
    <citation type="submission" date="2012-08" db="EMBL/GenBank/DDBJ databases">
        <title>Genome sequence of Kazachstania naganishii.</title>
        <authorList>
            <person name="Gordon J.L."/>
            <person name="Armisen D."/>
            <person name="Proux-Wera E."/>
            <person name="OhEigeartaigh S.S."/>
            <person name="Byrne K.P."/>
            <person name="Wolfe K.H."/>
        </authorList>
    </citation>
    <scope>NUCLEOTIDE SEQUENCE [LARGE SCALE GENOMIC DNA]</scope>
    <source>
        <strain evidence="12">ATCC MYA-139 / BCRC 22969 / CBS 8797 / CCRC 22969 / KCTC 17520 / NBRC 10181 / NCYC 3082</strain>
    </source>
</reference>
<evidence type="ECO:0000256" key="4">
    <source>
        <dbReference type="ARBA" id="ARBA00023128"/>
    </source>
</evidence>
<dbReference type="CDD" id="cd06530">
    <property type="entry name" value="S26_SPase_I"/>
    <property type="match status" value="1"/>
</dbReference>
<feature type="active site" evidence="7">
    <location>
        <position position="124"/>
    </location>
</feature>
<dbReference type="FunFam" id="2.10.109.10:FF:000018">
    <property type="entry name" value="Mitochondrial inner membrane protease subunit"/>
    <property type="match status" value="1"/>
</dbReference>
<protein>
    <recommendedName>
        <fullName evidence="8">Mitochondrial inner membrane protease subunit</fullName>
        <ecNumber evidence="8">3.4.21.-</ecNumber>
    </recommendedName>
</protein>
<comment type="subcellular location">
    <subcellularLocation>
        <location evidence="1 8">Mitochondrion inner membrane</location>
    </subcellularLocation>
</comment>
<feature type="compositionally biased region" description="Pro residues" evidence="9">
    <location>
        <begin position="38"/>
        <end position="47"/>
    </location>
</feature>
<dbReference type="Pfam" id="PF10502">
    <property type="entry name" value="Peptidase_S26"/>
    <property type="match status" value="1"/>
</dbReference>
<evidence type="ECO:0000256" key="8">
    <source>
        <dbReference type="RuleBase" id="RU362041"/>
    </source>
</evidence>
<evidence type="ECO:0000256" key="6">
    <source>
        <dbReference type="ARBA" id="ARBA00038445"/>
    </source>
</evidence>